<feature type="domain" description="Fibronectin type-III" evidence="2">
    <location>
        <begin position="71"/>
        <end position="168"/>
    </location>
</feature>
<dbReference type="Proteomes" id="UP001174909">
    <property type="component" value="Unassembled WGS sequence"/>
</dbReference>
<dbReference type="PANTHER" id="PTHR26391:SF18">
    <property type="entry name" value="PROTEIN KINASE RECEPTOR TIE-1, PUTATIVE-RELATED"/>
    <property type="match status" value="1"/>
</dbReference>
<dbReference type="AlphaFoldDB" id="A0AA35XCA1"/>
<dbReference type="FunFam" id="2.60.40.10:FF:000028">
    <property type="entry name" value="Neuronal cell adhesion molecule"/>
    <property type="match status" value="1"/>
</dbReference>
<keyword evidence="4" id="KW-1185">Reference proteome</keyword>
<dbReference type="PANTHER" id="PTHR26391">
    <property type="entry name" value="INACTIVE TYROSINE-PROTEIN KINASE 7"/>
    <property type="match status" value="1"/>
</dbReference>
<feature type="non-terminal residue" evidence="3">
    <location>
        <position position="1"/>
    </location>
</feature>
<dbReference type="CDD" id="cd00063">
    <property type="entry name" value="FN3"/>
    <property type="match status" value="2"/>
</dbReference>
<dbReference type="PROSITE" id="PS50853">
    <property type="entry name" value="FN3"/>
    <property type="match status" value="2"/>
</dbReference>
<evidence type="ECO:0000313" key="4">
    <source>
        <dbReference type="Proteomes" id="UP001174909"/>
    </source>
</evidence>
<dbReference type="SMART" id="SM00060">
    <property type="entry name" value="FN3"/>
    <property type="match status" value="1"/>
</dbReference>
<dbReference type="InterPro" id="IPR036116">
    <property type="entry name" value="FN3_sf"/>
</dbReference>
<dbReference type="Pfam" id="PF00041">
    <property type="entry name" value="fn3"/>
    <property type="match status" value="2"/>
</dbReference>
<name>A0AA35XCA1_GEOBA</name>
<comment type="caution">
    <text evidence="3">The sequence shown here is derived from an EMBL/GenBank/DDBJ whole genome shotgun (WGS) entry which is preliminary data.</text>
</comment>
<keyword evidence="1" id="KW-0677">Repeat</keyword>
<accession>A0AA35XCA1</accession>
<organism evidence="3 4">
    <name type="scientific">Geodia barretti</name>
    <name type="common">Barrett's horny sponge</name>
    <dbReference type="NCBI Taxonomy" id="519541"/>
    <lineage>
        <taxon>Eukaryota</taxon>
        <taxon>Metazoa</taxon>
        <taxon>Porifera</taxon>
        <taxon>Demospongiae</taxon>
        <taxon>Heteroscleromorpha</taxon>
        <taxon>Tetractinellida</taxon>
        <taxon>Astrophorina</taxon>
        <taxon>Geodiidae</taxon>
        <taxon>Geodia</taxon>
    </lineage>
</organism>
<evidence type="ECO:0000313" key="3">
    <source>
        <dbReference type="EMBL" id="CAI8045597.1"/>
    </source>
</evidence>
<proteinExistence type="predicted"/>
<evidence type="ECO:0000256" key="1">
    <source>
        <dbReference type="ARBA" id="ARBA00022737"/>
    </source>
</evidence>
<reference evidence="3" key="1">
    <citation type="submission" date="2023-03" db="EMBL/GenBank/DDBJ databases">
        <authorList>
            <person name="Steffen K."/>
            <person name="Cardenas P."/>
        </authorList>
    </citation>
    <scope>NUCLEOTIDE SEQUENCE</scope>
</reference>
<sequence length="169" mass="17465">TSYTVSYSNVNTDCFSDSSSGIPASGTSYTLTGLEEGTQYSITVTASLGGNSGTLEGSTTATTLIAAPSAPPSSVRVSVNSSTSITVQWGSVECRHHNGEITGYWVRYGVVGSSKEDRSMLMVSRDSGGMATIVGLSKETVYTVQVAAVTSSGTGVYTNPLTFETPDSQ</sequence>
<dbReference type="InterPro" id="IPR013783">
    <property type="entry name" value="Ig-like_fold"/>
</dbReference>
<dbReference type="Gene3D" id="2.60.40.10">
    <property type="entry name" value="Immunoglobulins"/>
    <property type="match status" value="2"/>
</dbReference>
<dbReference type="EMBL" id="CASHTH010003485">
    <property type="protein sequence ID" value="CAI8045597.1"/>
    <property type="molecule type" value="Genomic_DNA"/>
</dbReference>
<feature type="domain" description="Fibronectin type-III" evidence="2">
    <location>
        <begin position="1"/>
        <end position="66"/>
    </location>
</feature>
<gene>
    <name evidence="3" type="ORF">GBAR_LOCUS25224</name>
</gene>
<dbReference type="InterPro" id="IPR003961">
    <property type="entry name" value="FN3_dom"/>
</dbReference>
<protein>
    <submittedName>
        <fullName evidence="3">Neogenin</fullName>
    </submittedName>
</protein>
<dbReference type="SUPFAM" id="SSF49265">
    <property type="entry name" value="Fibronectin type III"/>
    <property type="match status" value="1"/>
</dbReference>
<evidence type="ECO:0000259" key="2">
    <source>
        <dbReference type="PROSITE" id="PS50853"/>
    </source>
</evidence>